<dbReference type="AlphaFoldDB" id="A0A0G1RWN0"/>
<keyword evidence="1" id="KW-0472">Membrane</keyword>
<evidence type="ECO:0000313" key="2">
    <source>
        <dbReference type="EMBL" id="KKU61526.1"/>
    </source>
</evidence>
<feature type="transmembrane region" description="Helical" evidence="1">
    <location>
        <begin position="5"/>
        <end position="22"/>
    </location>
</feature>
<sequence>MLLRLLLIYNLLVLVMIGAAGIKSASSIAGLVFPLLLVPLIYHLAFELVRRPRSLPRRFPTGFQPLTFFKTVTTAGKTRESPLSGKVVAGPAGISDRDRRLFLKLIGSTGLSLFFMSLVSKEAQATFFGSMPGPGTVALKDLSGAAIDPAQKQPTDGYNISQIDDTSDPDFAYYGFTDKNGNWYIQRETLTGVDTGAYRYFAGSTGFSTNWDGRDGLIYDDFEDIF</sequence>
<protein>
    <submittedName>
        <fullName evidence="2">Uncharacterized protein</fullName>
    </submittedName>
</protein>
<keyword evidence="1" id="KW-0812">Transmembrane</keyword>
<reference evidence="2 3" key="1">
    <citation type="journal article" date="2015" name="Nature">
        <title>rRNA introns, odd ribosomes, and small enigmatic genomes across a large radiation of phyla.</title>
        <authorList>
            <person name="Brown C.T."/>
            <person name="Hug L.A."/>
            <person name="Thomas B.C."/>
            <person name="Sharon I."/>
            <person name="Castelle C.J."/>
            <person name="Singh A."/>
            <person name="Wilkins M.J."/>
            <person name="Williams K.H."/>
            <person name="Banfield J.F."/>
        </authorList>
    </citation>
    <scope>NUCLEOTIDE SEQUENCE [LARGE SCALE GENOMIC DNA]</scope>
</reference>
<evidence type="ECO:0000313" key="3">
    <source>
        <dbReference type="Proteomes" id="UP000033860"/>
    </source>
</evidence>
<comment type="caution">
    <text evidence="2">The sequence shown here is derived from an EMBL/GenBank/DDBJ whole genome shotgun (WGS) entry which is preliminary data.</text>
</comment>
<name>A0A0G1RWN0_9BACT</name>
<organism evidence="2 3">
    <name type="scientific">Candidatus Beckwithbacteria bacterium GW2011_GWB1_47_15</name>
    <dbReference type="NCBI Taxonomy" id="1618371"/>
    <lineage>
        <taxon>Bacteria</taxon>
        <taxon>Candidatus Beckwithiibacteriota</taxon>
    </lineage>
</organism>
<dbReference type="EMBL" id="LCNT01000003">
    <property type="protein sequence ID" value="KKU61526.1"/>
    <property type="molecule type" value="Genomic_DNA"/>
</dbReference>
<dbReference type="Proteomes" id="UP000033860">
    <property type="component" value="Unassembled WGS sequence"/>
</dbReference>
<feature type="transmembrane region" description="Helical" evidence="1">
    <location>
        <begin position="101"/>
        <end position="119"/>
    </location>
</feature>
<gene>
    <name evidence="2" type="ORF">UX85_C0003G0185</name>
</gene>
<keyword evidence="1" id="KW-1133">Transmembrane helix</keyword>
<proteinExistence type="predicted"/>
<accession>A0A0G1RWN0</accession>
<feature type="transmembrane region" description="Helical" evidence="1">
    <location>
        <begin position="28"/>
        <end position="49"/>
    </location>
</feature>
<evidence type="ECO:0000256" key="1">
    <source>
        <dbReference type="SAM" id="Phobius"/>
    </source>
</evidence>